<feature type="region of interest" description="Disordered" evidence="1">
    <location>
        <begin position="324"/>
        <end position="401"/>
    </location>
</feature>
<proteinExistence type="predicted"/>
<feature type="region of interest" description="Disordered" evidence="1">
    <location>
        <begin position="270"/>
        <end position="308"/>
    </location>
</feature>
<dbReference type="GO" id="GO:0030479">
    <property type="term" value="C:actin cortical patch"/>
    <property type="evidence" value="ECO:0007669"/>
    <property type="project" value="TreeGrafter"/>
</dbReference>
<evidence type="ECO:0000313" key="3">
    <source>
        <dbReference type="EMBL" id="OBZ76877.1"/>
    </source>
</evidence>
<feature type="domain" description="SPIN90/Ldb17 leucine-rich" evidence="2">
    <location>
        <begin position="164"/>
        <end position="228"/>
    </location>
</feature>
<dbReference type="PANTHER" id="PTHR13357:SF1">
    <property type="entry name" value="NCK-INTERACTING PROTEIN WITH SH3 DOMAIN"/>
    <property type="match status" value="1"/>
</dbReference>
<gene>
    <name evidence="3" type="primary">LDB17</name>
    <name evidence="3" type="ORF">A0H81_03039</name>
</gene>
<feature type="compositionally biased region" description="Basic residues" evidence="1">
    <location>
        <begin position="373"/>
        <end position="400"/>
    </location>
</feature>
<evidence type="ECO:0000313" key="4">
    <source>
        <dbReference type="Proteomes" id="UP000092993"/>
    </source>
</evidence>
<dbReference type="AlphaFoldDB" id="A0A1C7MJS0"/>
<organism evidence="3 4">
    <name type="scientific">Grifola frondosa</name>
    <name type="common">Maitake</name>
    <name type="synonym">Polyporus frondosus</name>
    <dbReference type="NCBI Taxonomy" id="5627"/>
    <lineage>
        <taxon>Eukaryota</taxon>
        <taxon>Fungi</taxon>
        <taxon>Dikarya</taxon>
        <taxon>Basidiomycota</taxon>
        <taxon>Agaricomycotina</taxon>
        <taxon>Agaricomycetes</taxon>
        <taxon>Polyporales</taxon>
        <taxon>Grifolaceae</taxon>
        <taxon>Grifola</taxon>
    </lineage>
</organism>
<dbReference type="GO" id="GO:0071933">
    <property type="term" value="F:Arp2/3 complex binding"/>
    <property type="evidence" value="ECO:0007669"/>
    <property type="project" value="TreeGrafter"/>
</dbReference>
<dbReference type="Proteomes" id="UP000092993">
    <property type="component" value="Unassembled WGS sequence"/>
</dbReference>
<reference evidence="3 4" key="1">
    <citation type="submission" date="2016-03" db="EMBL/GenBank/DDBJ databases">
        <title>Whole genome sequencing of Grifola frondosa 9006-11.</title>
        <authorList>
            <person name="Min B."/>
            <person name="Park H."/>
            <person name="Kim J.-G."/>
            <person name="Cho H."/>
            <person name="Oh Y.-L."/>
            <person name="Kong W.-S."/>
            <person name="Choi I.-G."/>
        </authorList>
    </citation>
    <scope>NUCLEOTIDE SEQUENCE [LARGE SCALE GENOMIC DNA]</scope>
    <source>
        <strain evidence="3 4">9006-11</strain>
    </source>
</reference>
<protein>
    <submittedName>
        <fullName evidence="3">Protein LDB17</fullName>
    </submittedName>
</protein>
<keyword evidence="4" id="KW-1185">Reference proteome</keyword>
<name>A0A1C7MJS0_GRIFR</name>
<dbReference type="InterPro" id="IPR030125">
    <property type="entry name" value="SPIN90/Ldb17"/>
</dbReference>
<dbReference type="STRING" id="5627.A0A1C7MJS0"/>
<accession>A0A1C7MJS0</accession>
<dbReference type="Pfam" id="PF09431">
    <property type="entry name" value="SPIN90_LRD"/>
    <property type="match status" value="1"/>
</dbReference>
<feature type="compositionally biased region" description="Low complexity" evidence="1">
    <location>
        <begin position="330"/>
        <end position="348"/>
    </location>
</feature>
<sequence length="477" mass="52081">MDHVRLDVDPEVEDAFYGASGSGSGGSRAIAVPIEAKLRSLSVRLLYEVCRVQSLSLHDLRIFDDAFIDYLFELVEQTRDMHDETFNYSVIKLIVALNEQFMVASLHPVTPLPTGKSTPPEADAKKPEGMNRVLRVLMSRIGSSMTQDGGGPVHAAARAQDPLSVFTTKGMSEYFYTNDLCVLVDVFLREIGNIDEDNESLRHTYLRVLHPLLTKTQLRTMPYKRPQIVRVLESLVEHEAIRDVDPTTKRLVARCLGGDWCVQFRSEPPATAPVASTAPASPRRTRGAGAAAHLDRQASLRGKPLKTSRSAENLNLLVASPAPKSACRLRSSTSTRTHTRTSTNTSHTGARPPRKLAAYERRQLVEPPVGRSRGARARAPHAPRERRRPRATRHGPRPGGRRRDVYCVVLVDLDRVDGRAWGAAEERAGAAEAAEPPAVPAGRMKGAALVALASTSQPNLTALASGARKAPVYQAAG</sequence>
<feature type="compositionally biased region" description="Low complexity" evidence="1">
    <location>
        <begin position="270"/>
        <end position="282"/>
    </location>
</feature>
<dbReference type="EMBL" id="LUGG01000003">
    <property type="protein sequence ID" value="OBZ76877.1"/>
    <property type="molecule type" value="Genomic_DNA"/>
</dbReference>
<dbReference type="InterPro" id="IPR018556">
    <property type="entry name" value="SPIN90/Ldb17_LRD"/>
</dbReference>
<dbReference type="OrthoDB" id="445362at2759"/>
<evidence type="ECO:0000256" key="1">
    <source>
        <dbReference type="SAM" id="MobiDB-lite"/>
    </source>
</evidence>
<dbReference type="GO" id="GO:0000147">
    <property type="term" value="P:actin cortical patch assembly"/>
    <property type="evidence" value="ECO:0007669"/>
    <property type="project" value="TreeGrafter"/>
</dbReference>
<dbReference type="GO" id="GO:0051666">
    <property type="term" value="P:actin cortical patch localization"/>
    <property type="evidence" value="ECO:0007669"/>
    <property type="project" value="TreeGrafter"/>
</dbReference>
<dbReference type="PANTHER" id="PTHR13357">
    <property type="entry name" value="SH3 ADAPTER PROTEIN SPIN90 NCK INTERACTING PROTEIN WITH SH3 DOMAIN"/>
    <property type="match status" value="1"/>
</dbReference>
<dbReference type="GO" id="GO:0006897">
    <property type="term" value="P:endocytosis"/>
    <property type="evidence" value="ECO:0007669"/>
    <property type="project" value="TreeGrafter"/>
</dbReference>
<evidence type="ECO:0000259" key="2">
    <source>
        <dbReference type="Pfam" id="PF09431"/>
    </source>
</evidence>
<comment type="caution">
    <text evidence="3">The sequence shown here is derived from an EMBL/GenBank/DDBJ whole genome shotgun (WGS) entry which is preliminary data.</text>
</comment>